<feature type="region of interest" description="Disordered" evidence="1">
    <location>
        <begin position="147"/>
        <end position="173"/>
    </location>
</feature>
<proteinExistence type="predicted"/>
<evidence type="ECO:0000313" key="3">
    <source>
        <dbReference type="Proteomes" id="UP000325081"/>
    </source>
</evidence>
<accession>A0A5A7QB70</accession>
<dbReference type="EMBL" id="BKCP01006339">
    <property type="protein sequence ID" value="GER42440.1"/>
    <property type="molecule type" value="Genomic_DNA"/>
</dbReference>
<comment type="caution">
    <text evidence="2">The sequence shown here is derived from an EMBL/GenBank/DDBJ whole genome shotgun (WGS) entry which is preliminary data.</text>
</comment>
<reference evidence="3" key="1">
    <citation type="journal article" date="2019" name="Curr. Biol.">
        <title>Genome Sequence of Striga asiatica Provides Insight into the Evolution of Plant Parasitism.</title>
        <authorList>
            <person name="Yoshida S."/>
            <person name="Kim S."/>
            <person name="Wafula E.K."/>
            <person name="Tanskanen J."/>
            <person name="Kim Y.M."/>
            <person name="Honaas L."/>
            <person name="Yang Z."/>
            <person name="Spallek T."/>
            <person name="Conn C.E."/>
            <person name="Ichihashi Y."/>
            <person name="Cheong K."/>
            <person name="Cui S."/>
            <person name="Der J.P."/>
            <person name="Gundlach H."/>
            <person name="Jiao Y."/>
            <person name="Hori C."/>
            <person name="Ishida J.K."/>
            <person name="Kasahara H."/>
            <person name="Kiba T."/>
            <person name="Kim M.S."/>
            <person name="Koo N."/>
            <person name="Laohavisit A."/>
            <person name="Lee Y.H."/>
            <person name="Lumba S."/>
            <person name="McCourt P."/>
            <person name="Mortimer J.C."/>
            <person name="Mutuku J.M."/>
            <person name="Nomura T."/>
            <person name="Sasaki-Sekimoto Y."/>
            <person name="Seto Y."/>
            <person name="Wang Y."/>
            <person name="Wakatake T."/>
            <person name="Sakakibara H."/>
            <person name="Demura T."/>
            <person name="Yamaguchi S."/>
            <person name="Yoneyama K."/>
            <person name="Manabe R.I."/>
            <person name="Nelson D.C."/>
            <person name="Schulman A.H."/>
            <person name="Timko M.P."/>
            <person name="dePamphilis C.W."/>
            <person name="Choi D."/>
            <person name="Shirasu K."/>
        </authorList>
    </citation>
    <scope>NUCLEOTIDE SEQUENCE [LARGE SCALE GENOMIC DNA]</scope>
    <source>
        <strain evidence="3">cv. UVA1</strain>
    </source>
</reference>
<dbReference type="AlphaFoldDB" id="A0A5A7QB70"/>
<dbReference type="Proteomes" id="UP000325081">
    <property type="component" value="Unassembled WGS sequence"/>
</dbReference>
<organism evidence="2 3">
    <name type="scientific">Striga asiatica</name>
    <name type="common">Asiatic witchweed</name>
    <name type="synonym">Buchnera asiatica</name>
    <dbReference type="NCBI Taxonomy" id="4170"/>
    <lineage>
        <taxon>Eukaryota</taxon>
        <taxon>Viridiplantae</taxon>
        <taxon>Streptophyta</taxon>
        <taxon>Embryophyta</taxon>
        <taxon>Tracheophyta</taxon>
        <taxon>Spermatophyta</taxon>
        <taxon>Magnoliopsida</taxon>
        <taxon>eudicotyledons</taxon>
        <taxon>Gunneridae</taxon>
        <taxon>Pentapetalae</taxon>
        <taxon>asterids</taxon>
        <taxon>lamiids</taxon>
        <taxon>Lamiales</taxon>
        <taxon>Orobanchaceae</taxon>
        <taxon>Buchnereae</taxon>
        <taxon>Striga</taxon>
    </lineage>
</organism>
<protein>
    <submittedName>
        <fullName evidence="2">Cryptochrome-interacting basic-helix-loop-helix5</fullName>
    </submittedName>
</protein>
<evidence type="ECO:0000313" key="2">
    <source>
        <dbReference type="EMBL" id="GER42440.1"/>
    </source>
</evidence>
<name>A0A5A7QB70_STRAF</name>
<gene>
    <name evidence="2" type="ORF">STAS_19229</name>
</gene>
<sequence>MHLPITQFCSQCCFGSGKERGLARTKRGRELAYNFPWIKRWNIPPVGGYSKGLFMPDISMTDSKEDRSSPRTIPSVYLSYNITSGNGRHRVAVLPSSAAMCGQTSAISSIPSHNEQLAAHWQRWEDRKKSDQQDVLREKAKAGQGLIQTTFTPQPAADTYRPISLSGPSSEKAMSQNVHTSSAWSAYGDWLNIESRAMPTPATVTSIL</sequence>
<keyword evidence="3" id="KW-1185">Reference proteome</keyword>
<evidence type="ECO:0000256" key="1">
    <source>
        <dbReference type="SAM" id="MobiDB-lite"/>
    </source>
</evidence>